<gene>
    <name evidence="1" type="ORF">OPT61_g10466</name>
</gene>
<comment type="caution">
    <text evidence="1">The sequence shown here is derived from an EMBL/GenBank/DDBJ whole genome shotgun (WGS) entry which is preliminary data.</text>
</comment>
<dbReference type="Proteomes" id="UP001153331">
    <property type="component" value="Unassembled WGS sequence"/>
</dbReference>
<evidence type="ECO:0000313" key="1">
    <source>
        <dbReference type="EMBL" id="KAJ8104968.1"/>
    </source>
</evidence>
<evidence type="ECO:0000313" key="2">
    <source>
        <dbReference type="Proteomes" id="UP001153331"/>
    </source>
</evidence>
<reference evidence="1" key="1">
    <citation type="submission" date="2022-11" db="EMBL/GenBank/DDBJ databases">
        <title>Genome Sequence of Boeremia exigua.</title>
        <authorList>
            <person name="Buettner E."/>
        </authorList>
    </citation>
    <scope>NUCLEOTIDE SEQUENCE</scope>
    <source>
        <strain evidence="1">CU02</strain>
    </source>
</reference>
<protein>
    <submittedName>
        <fullName evidence="1">Uncharacterized protein</fullName>
    </submittedName>
</protein>
<keyword evidence="2" id="KW-1185">Reference proteome</keyword>
<organism evidence="1 2">
    <name type="scientific">Boeremia exigua</name>
    <dbReference type="NCBI Taxonomy" id="749465"/>
    <lineage>
        <taxon>Eukaryota</taxon>
        <taxon>Fungi</taxon>
        <taxon>Dikarya</taxon>
        <taxon>Ascomycota</taxon>
        <taxon>Pezizomycotina</taxon>
        <taxon>Dothideomycetes</taxon>
        <taxon>Pleosporomycetidae</taxon>
        <taxon>Pleosporales</taxon>
        <taxon>Pleosporineae</taxon>
        <taxon>Didymellaceae</taxon>
        <taxon>Boeremia</taxon>
    </lineage>
</organism>
<dbReference type="EMBL" id="JAPHNI010001715">
    <property type="protein sequence ID" value="KAJ8104968.1"/>
    <property type="molecule type" value="Genomic_DNA"/>
</dbReference>
<sequence>MFESLLTEKFSNGFDIALAVALLLSSIFTIVLVTLPSQYDPYMDRPLKAEDEEGNEIKVNENDAVASFRQGRTVQIVVLGDIGRSPRMQYHALSIAKHGGRVFLIGYQESEIHPDIVSSPLIEVVPLVPAPSSLRSSSKLLFPIVAPLKVLWQVRSLYRALCYRTQPARWMLVQNPPSIPTLAVASLVCFIRNTQLVIDWHNFGYSILALKLGNNHPLVKVSALYEKVFAKAARHHFTVTHAMTRVLKDSYGVTAQALHDRPGPMFRPIDTQERRDFLSRLPDTAQYAQDLTASPKSPWKLIVSSTSWTADEDFSILLDALCTYSAQVTAKPGLPNILAIITGKGPQKEHYLAKIRALNQEKKLLNVVIQTAWLTTADYATLLAAADLGVSLHTSSSGVDLPMKVVDMFGAGLPVVGWGKFEAWPELVKENVNGKGFESSQQLAEQLISLFGEQADLLNTLKKGALEESKNSPADGDIDMASRPDIVKRWTGNGCGCCQPSREFSPANSTAAWTATAI</sequence>
<accession>A0ACC2HQC8</accession>
<proteinExistence type="predicted"/>
<name>A0ACC2HQC8_9PLEO</name>